<keyword evidence="2 5" id="KW-0812">Transmembrane</keyword>
<evidence type="ECO:0000256" key="2">
    <source>
        <dbReference type="ARBA" id="ARBA00022692"/>
    </source>
</evidence>
<comment type="caution">
    <text evidence="6">The sequence shown here is derived from an EMBL/GenBank/DDBJ whole genome shotgun (WGS) entry which is preliminary data.</text>
</comment>
<dbReference type="GO" id="GO:0030026">
    <property type="term" value="P:intracellular manganese ion homeostasis"/>
    <property type="evidence" value="ECO:0007669"/>
    <property type="project" value="InterPro"/>
</dbReference>
<dbReference type="EMBL" id="JABBNB010000001">
    <property type="protein sequence ID" value="NMN99645.1"/>
    <property type="molecule type" value="Genomic_DNA"/>
</dbReference>
<organism evidence="6 7">
    <name type="scientific">Gordonia asplenii</name>
    <dbReference type="NCBI Taxonomy" id="2725283"/>
    <lineage>
        <taxon>Bacteria</taxon>
        <taxon>Bacillati</taxon>
        <taxon>Actinomycetota</taxon>
        <taxon>Actinomycetes</taxon>
        <taxon>Mycobacteriales</taxon>
        <taxon>Gordoniaceae</taxon>
        <taxon>Gordonia</taxon>
    </lineage>
</organism>
<sequence>MLSVLTGWWARVDPADVRARLTDVNDGIIAVGGMGLGLAGAEVARHTAIAVIVLSTVVGAMAVFGMQLGEAFAEREAVEEIAARERRLLELSPDDELAELAGVFEAKGVSTATARAVAEELSASDALSAQLEMEYGIREFISARHAWLEGALAGLAFLGGASMPLLITLLVPWNAREGSVVAIAALSLVATSVVLSRRGLSHMWLTVGRSVVVGLSSLGLAFLLGDWLI</sequence>
<dbReference type="GO" id="GO:0012505">
    <property type="term" value="C:endomembrane system"/>
    <property type="evidence" value="ECO:0007669"/>
    <property type="project" value="UniProtKB-SubCell"/>
</dbReference>
<dbReference type="AlphaFoldDB" id="A0A848KLV6"/>
<feature type="transmembrane region" description="Helical" evidence="5">
    <location>
        <begin position="43"/>
        <end position="65"/>
    </location>
</feature>
<evidence type="ECO:0000256" key="4">
    <source>
        <dbReference type="ARBA" id="ARBA00023136"/>
    </source>
</evidence>
<feature type="transmembrane region" description="Helical" evidence="5">
    <location>
        <begin position="151"/>
        <end position="173"/>
    </location>
</feature>
<dbReference type="InterPro" id="IPR008217">
    <property type="entry name" value="Ccc1_fam"/>
</dbReference>
<name>A0A848KLV6_9ACTN</name>
<feature type="transmembrane region" description="Helical" evidence="5">
    <location>
        <begin position="179"/>
        <end position="196"/>
    </location>
</feature>
<dbReference type="Proteomes" id="UP000550729">
    <property type="component" value="Unassembled WGS sequence"/>
</dbReference>
<accession>A0A848KLV6</accession>
<gene>
    <name evidence="6" type="ORF">HH308_00235</name>
</gene>
<proteinExistence type="predicted"/>
<dbReference type="Pfam" id="PF01988">
    <property type="entry name" value="VIT1"/>
    <property type="match status" value="1"/>
</dbReference>
<dbReference type="GO" id="GO:0005384">
    <property type="term" value="F:manganese ion transmembrane transporter activity"/>
    <property type="evidence" value="ECO:0007669"/>
    <property type="project" value="InterPro"/>
</dbReference>
<keyword evidence="4 5" id="KW-0472">Membrane</keyword>
<comment type="subcellular location">
    <subcellularLocation>
        <location evidence="1">Endomembrane system</location>
        <topology evidence="1">Multi-pass membrane protein</topology>
    </subcellularLocation>
</comment>
<reference evidence="6 7" key="1">
    <citation type="submission" date="2020-04" db="EMBL/GenBank/DDBJ databases">
        <title>Gordonia sp. nov. TBRC 11910.</title>
        <authorList>
            <person name="Suriyachadkun C."/>
        </authorList>
    </citation>
    <scope>NUCLEOTIDE SEQUENCE [LARGE SCALE GENOMIC DNA]</scope>
    <source>
        <strain evidence="6 7">TBRC 11910</strain>
    </source>
</reference>
<evidence type="ECO:0000256" key="3">
    <source>
        <dbReference type="ARBA" id="ARBA00022989"/>
    </source>
</evidence>
<keyword evidence="3 5" id="KW-1133">Transmembrane helix</keyword>
<evidence type="ECO:0000313" key="7">
    <source>
        <dbReference type="Proteomes" id="UP000550729"/>
    </source>
</evidence>
<evidence type="ECO:0000313" key="6">
    <source>
        <dbReference type="EMBL" id="NMN99645.1"/>
    </source>
</evidence>
<evidence type="ECO:0000256" key="1">
    <source>
        <dbReference type="ARBA" id="ARBA00004127"/>
    </source>
</evidence>
<protein>
    <recommendedName>
        <fullName evidence="8">VIT family protein</fullName>
    </recommendedName>
</protein>
<keyword evidence="7" id="KW-1185">Reference proteome</keyword>
<feature type="transmembrane region" description="Helical" evidence="5">
    <location>
        <begin position="203"/>
        <end position="224"/>
    </location>
</feature>
<evidence type="ECO:0000256" key="5">
    <source>
        <dbReference type="SAM" id="Phobius"/>
    </source>
</evidence>
<evidence type="ECO:0008006" key="8">
    <source>
        <dbReference type="Google" id="ProtNLM"/>
    </source>
</evidence>
<dbReference type="RefSeq" id="WP_170192166.1">
    <property type="nucleotide sequence ID" value="NZ_JABBNB010000001.1"/>
</dbReference>